<accession>A0A2I0T8L4</accession>
<keyword evidence="2" id="KW-1185">Reference proteome</keyword>
<reference evidence="2" key="1">
    <citation type="submission" date="2017-11" db="EMBL/GenBank/DDBJ databases">
        <authorList>
            <person name="Lima N.C."/>
            <person name="Parody-Merino A.M."/>
            <person name="Battley P.F."/>
            <person name="Fidler A.E."/>
            <person name="Prosdocimi F."/>
        </authorList>
    </citation>
    <scope>NUCLEOTIDE SEQUENCE [LARGE SCALE GENOMIC DNA]</scope>
</reference>
<dbReference type="Proteomes" id="UP000233556">
    <property type="component" value="Unassembled WGS sequence"/>
</dbReference>
<sequence>MVPGEGSGCKKELEPLPWAIGNFIRKSSTVSCRPSRRCLACIEDNFLSQAIDSPSRGDEIWDLLVTSASELISDIKTGDSLRSSDRALVEFAVLMDMGQAKSKVGTLDFSKASFQLFKELVNRNPWETVLGDNGAEQSWQIFKDAFHRAQEFSTLRCKKSGKEGKRPA</sequence>
<dbReference type="GO" id="GO:0007508">
    <property type="term" value="P:larval heart development"/>
    <property type="evidence" value="ECO:0007669"/>
    <property type="project" value="TreeGrafter"/>
</dbReference>
<protein>
    <submittedName>
        <fullName evidence="1">Nedd4-binding protein 2-like 2</fullName>
    </submittedName>
</protein>
<proteinExistence type="predicted"/>
<reference evidence="2" key="2">
    <citation type="submission" date="2017-12" db="EMBL/GenBank/DDBJ databases">
        <title>Genome sequence of the Bar-tailed Godwit (Limosa lapponica baueri).</title>
        <authorList>
            <person name="Lima N.C.B."/>
            <person name="Parody-Merino A.M."/>
            <person name="Battley P.F."/>
            <person name="Fidler A.E."/>
            <person name="Prosdocimi F."/>
        </authorList>
    </citation>
    <scope>NUCLEOTIDE SEQUENCE [LARGE SCALE GENOMIC DNA]</scope>
</reference>
<dbReference type="GO" id="GO:0031012">
    <property type="term" value="C:extracellular matrix"/>
    <property type="evidence" value="ECO:0007669"/>
    <property type="project" value="TreeGrafter"/>
</dbReference>
<name>A0A2I0T8L4_LIMLA</name>
<evidence type="ECO:0000313" key="2">
    <source>
        <dbReference type="Proteomes" id="UP000233556"/>
    </source>
</evidence>
<evidence type="ECO:0000313" key="1">
    <source>
        <dbReference type="EMBL" id="PKU30141.1"/>
    </source>
</evidence>
<dbReference type="PANTHER" id="PTHR33395:SF22">
    <property type="entry name" value="REVERSE TRANSCRIPTASE DOMAIN-CONTAINING PROTEIN"/>
    <property type="match status" value="1"/>
</dbReference>
<dbReference type="EMBL" id="KZ515342">
    <property type="protein sequence ID" value="PKU30141.1"/>
    <property type="molecule type" value="Genomic_DNA"/>
</dbReference>
<dbReference type="GO" id="GO:0061343">
    <property type="term" value="P:cell adhesion involved in heart morphogenesis"/>
    <property type="evidence" value="ECO:0007669"/>
    <property type="project" value="TreeGrafter"/>
</dbReference>
<gene>
    <name evidence="1" type="ORF">llap_19555</name>
</gene>
<organism evidence="1 2">
    <name type="scientific">Limosa lapponica baueri</name>
    <dbReference type="NCBI Taxonomy" id="1758121"/>
    <lineage>
        <taxon>Eukaryota</taxon>
        <taxon>Metazoa</taxon>
        <taxon>Chordata</taxon>
        <taxon>Craniata</taxon>
        <taxon>Vertebrata</taxon>
        <taxon>Euteleostomi</taxon>
        <taxon>Archelosauria</taxon>
        <taxon>Archosauria</taxon>
        <taxon>Dinosauria</taxon>
        <taxon>Saurischia</taxon>
        <taxon>Theropoda</taxon>
        <taxon>Coelurosauria</taxon>
        <taxon>Aves</taxon>
        <taxon>Neognathae</taxon>
        <taxon>Neoaves</taxon>
        <taxon>Charadriiformes</taxon>
        <taxon>Scolopacidae</taxon>
        <taxon>Limosa</taxon>
    </lineage>
</organism>
<dbReference type="AlphaFoldDB" id="A0A2I0T8L4"/>
<dbReference type="PANTHER" id="PTHR33395">
    <property type="entry name" value="TRANSCRIPTASE, PUTATIVE-RELATED-RELATED"/>
    <property type="match status" value="1"/>
</dbReference>